<protein>
    <recommendedName>
        <fullName evidence="2">NfeD-like C-terminal domain-containing protein</fullName>
    </recommendedName>
</protein>
<organism evidence="3 4">
    <name type="scientific">Bremerella volcania</name>
    <dbReference type="NCBI Taxonomy" id="2527984"/>
    <lineage>
        <taxon>Bacteria</taxon>
        <taxon>Pseudomonadati</taxon>
        <taxon>Planctomycetota</taxon>
        <taxon>Planctomycetia</taxon>
        <taxon>Pirellulales</taxon>
        <taxon>Pirellulaceae</taxon>
        <taxon>Bremerella</taxon>
    </lineage>
</organism>
<dbReference type="RefSeq" id="WP_144975795.1">
    <property type="nucleotide sequence ID" value="NZ_CP036289.1"/>
</dbReference>
<evidence type="ECO:0000259" key="2">
    <source>
        <dbReference type="Pfam" id="PF01957"/>
    </source>
</evidence>
<dbReference type="AlphaFoldDB" id="A0A518CD33"/>
<gene>
    <name evidence="3" type="ORF">Pan97_41920</name>
</gene>
<proteinExistence type="predicted"/>
<dbReference type="EMBL" id="CP036289">
    <property type="protein sequence ID" value="QDU77130.1"/>
    <property type="molecule type" value="Genomic_DNA"/>
</dbReference>
<dbReference type="Gene3D" id="2.40.50.140">
    <property type="entry name" value="Nucleic acid-binding proteins"/>
    <property type="match status" value="1"/>
</dbReference>
<keyword evidence="1" id="KW-0812">Transmembrane</keyword>
<dbReference type="Pfam" id="PF01957">
    <property type="entry name" value="NfeD"/>
    <property type="match status" value="1"/>
</dbReference>
<feature type="domain" description="NfeD-like C-terminal" evidence="2">
    <location>
        <begin position="8"/>
        <end position="58"/>
    </location>
</feature>
<evidence type="ECO:0000256" key="1">
    <source>
        <dbReference type="SAM" id="Phobius"/>
    </source>
</evidence>
<dbReference type="Proteomes" id="UP000318626">
    <property type="component" value="Chromosome"/>
</dbReference>
<sequence length="212" mass="22764">MDQPIHPGTIGKTVGALRPAGHVEIHGHTHNARSEMDWIDDGQEVVVTRRSSNSLIVRTRQDGEEVSIDDRIDLTQPIAAEDDVDLTAPPSVVEKVNPLYWSMGLACVVGSIAMWMGTPIDFGIILVPICGVLSGVIYRWTIGSAAESTAPREDHRTLARALAYAMIGMTIAGAFFGVAIFGNFAALSIGLVAGTFFGAAMCWLLILFTHAF</sequence>
<name>A0A518CD33_9BACT</name>
<keyword evidence="1" id="KW-1133">Transmembrane helix</keyword>
<dbReference type="KEGG" id="bvo:Pan97_41920"/>
<feature type="transmembrane region" description="Helical" evidence="1">
    <location>
        <begin position="187"/>
        <end position="208"/>
    </location>
</feature>
<accession>A0A518CD33</accession>
<evidence type="ECO:0000313" key="4">
    <source>
        <dbReference type="Proteomes" id="UP000318626"/>
    </source>
</evidence>
<reference evidence="4" key="1">
    <citation type="submission" date="2019-02" db="EMBL/GenBank/DDBJ databases">
        <title>Deep-cultivation of Planctomycetes and their phenomic and genomic characterization uncovers novel biology.</title>
        <authorList>
            <person name="Wiegand S."/>
            <person name="Jogler M."/>
            <person name="Boedeker C."/>
            <person name="Pinto D."/>
            <person name="Vollmers J."/>
            <person name="Rivas-Marin E."/>
            <person name="Kohn T."/>
            <person name="Peeters S.H."/>
            <person name="Heuer A."/>
            <person name="Rast P."/>
            <person name="Oberbeckmann S."/>
            <person name="Bunk B."/>
            <person name="Jeske O."/>
            <person name="Meyerdierks A."/>
            <person name="Storesund J.E."/>
            <person name="Kallscheuer N."/>
            <person name="Luecker S."/>
            <person name="Lage O.M."/>
            <person name="Pohl T."/>
            <person name="Merkel B.J."/>
            <person name="Hornburger P."/>
            <person name="Mueller R.-W."/>
            <person name="Bruemmer F."/>
            <person name="Labrenz M."/>
            <person name="Spormann A.M."/>
            <person name="Op den Camp H."/>
            <person name="Overmann J."/>
            <person name="Amann R."/>
            <person name="Jetten M.S.M."/>
            <person name="Mascher T."/>
            <person name="Medema M.H."/>
            <person name="Devos D.P."/>
            <person name="Kaster A.-K."/>
            <person name="Ovreas L."/>
            <person name="Rohde M."/>
            <person name="Galperin M.Y."/>
            <person name="Jogler C."/>
        </authorList>
    </citation>
    <scope>NUCLEOTIDE SEQUENCE [LARGE SCALE GENOMIC DNA]</scope>
    <source>
        <strain evidence="4">Pan97</strain>
    </source>
</reference>
<feature type="transmembrane region" description="Helical" evidence="1">
    <location>
        <begin position="161"/>
        <end position="181"/>
    </location>
</feature>
<keyword evidence="1" id="KW-0472">Membrane</keyword>
<dbReference type="InterPro" id="IPR012340">
    <property type="entry name" value="NA-bd_OB-fold"/>
</dbReference>
<dbReference type="SUPFAM" id="SSF141322">
    <property type="entry name" value="NfeD domain-like"/>
    <property type="match status" value="1"/>
</dbReference>
<dbReference type="OrthoDB" id="287822at2"/>
<dbReference type="InterPro" id="IPR002810">
    <property type="entry name" value="NfeD-like_C"/>
</dbReference>
<feature type="transmembrane region" description="Helical" evidence="1">
    <location>
        <begin position="122"/>
        <end position="140"/>
    </location>
</feature>
<keyword evidence="4" id="KW-1185">Reference proteome</keyword>
<evidence type="ECO:0000313" key="3">
    <source>
        <dbReference type="EMBL" id="QDU77130.1"/>
    </source>
</evidence>